<keyword evidence="4" id="KW-1185">Reference proteome</keyword>
<dbReference type="InterPro" id="IPR016913">
    <property type="entry name" value="UCP029215"/>
</dbReference>
<organism evidence="3 4">
    <name type="scientific">Rufibacter sediminis</name>
    <dbReference type="NCBI Taxonomy" id="2762756"/>
    <lineage>
        <taxon>Bacteria</taxon>
        <taxon>Pseudomonadati</taxon>
        <taxon>Bacteroidota</taxon>
        <taxon>Cytophagia</taxon>
        <taxon>Cytophagales</taxon>
        <taxon>Hymenobacteraceae</taxon>
        <taxon>Rufibacter</taxon>
    </lineage>
</organism>
<sequence length="369" mass="40609">MIYRYDKGEIKGEATRTDEGYVRADSIVTRTGVFLYQNADGSIRRELRHPDDVFEAVSLDTLKMIPITNGHPEQKLVNSANAKELQIGTTGENIKVDGRFIRAPLVLTHADGVEALDAGRKELSLGYTVDLEKVDGEYNGERYDHRQRNIRYNHLAIVDRGRAGPSARIHLDSGDAKQTEGVGMTDNLKTVTLDGLDYKASPEVAKAYEKAVKRDDDLQTKLDAAEQAAADAKAETEKVKAALDAAKEQAETKNDAQEIQKAVKARLDLERTATKVLKADAQISEMSDADIKKAVILAKHPSANLDGQTDIYIQARFDAVAEIVANEKGVADQRQQMNERNDGSNPNDTVKARNDMADAIKNQYKGSAK</sequence>
<dbReference type="EMBL" id="JACOAF010000030">
    <property type="protein sequence ID" value="MBC3540650.1"/>
    <property type="molecule type" value="Genomic_DNA"/>
</dbReference>
<evidence type="ECO:0000256" key="2">
    <source>
        <dbReference type="SAM" id="MobiDB-lite"/>
    </source>
</evidence>
<reference evidence="3 4" key="1">
    <citation type="journal article" date="2019" name="Int. J. Syst. Evol. Microbiol.">
        <title>Rufibacter sediminis sp. nov., isolated from freshwater lake sediment.</title>
        <authorList>
            <person name="Qu J.H."/>
            <person name="Zhang L.J."/>
            <person name="Fu Y.H."/>
            <person name="Li H.F."/>
        </authorList>
    </citation>
    <scope>NUCLEOTIDE SEQUENCE [LARGE SCALE GENOMIC DNA]</scope>
    <source>
        <strain evidence="3 4">H-1</strain>
    </source>
</reference>
<gene>
    <name evidence="3" type="ORF">H7U12_13230</name>
</gene>
<dbReference type="PIRSF" id="PIRSF029215">
    <property type="entry name" value="UCP029215"/>
    <property type="match status" value="1"/>
</dbReference>
<comment type="caution">
    <text evidence="3">The sequence shown here is derived from an EMBL/GenBank/DDBJ whole genome shotgun (WGS) entry which is preliminary data.</text>
</comment>
<dbReference type="RefSeq" id="WP_186638676.1">
    <property type="nucleotide sequence ID" value="NZ_JACOAF010000030.1"/>
</dbReference>
<feature type="coiled-coil region" evidence="1">
    <location>
        <begin position="208"/>
        <end position="260"/>
    </location>
</feature>
<protein>
    <submittedName>
        <fullName evidence="3">DUF2213 domain-containing protein</fullName>
    </submittedName>
</protein>
<feature type="region of interest" description="Disordered" evidence="2">
    <location>
        <begin position="330"/>
        <end position="354"/>
    </location>
</feature>
<proteinExistence type="predicted"/>
<evidence type="ECO:0000256" key="1">
    <source>
        <dbReference type="SAM" id="Coils"/>
    </source>
</evidence>
<evidence type="ECO:0000313" key="4">
    <source>
        <dbReference type="Proteomes" id="UP000659698"/>
    </source>
</evidence>
<accession>A0ABR6VTX8</accession>
<dbReference type="Pfam" id="PF09979">
    <property type="entry name" value="DUF2213"/>
    <property type="match status" value="1"/>
</dbReference>
<name>A0ABR6VTX8_9BACT</name>
<keyword evidence="1" id="KW-0175">Coiled coil</keyword>
<dbReference type="Proteomes" id="UP000659698">
    <property type="component" value="Unassembled WGS sequence"/>
</dbReference>
<evidence type="ECO:0000313" key="3">
    <source>
        <dbReference type="EMBL" id="MBC3540650.1"/>
    </source>
</evidence>